<dbReference type="GO" id="GO:0003824">
    <property type="term" value="F:catalytic activity"/>
    <property type="evidence" value="ECO:0007669"/>
    <property type="project" value="InterPro"/>
</dbReference>
<organism evidence="2 4">
    <name type="scientific">Rotaria magnacalcarata</name>
    <dbReference type="NCBI Taxonomy" id="392030"/>
    <lineage>
        <taxon>Eukaryota</taxon>
        <taxon>Metazoa</taxon>
        <taxon>Spiralia</taxon>
        <taxon>Gnathifera</taxon>
        <taxon>Rotifera</taxon>
        <taxon>Eurotatoria</taxon>
        <taxon>Bdelloidea</taxon>
        <taxon>Philodinida</taxon>
        <taxon>Philodinidae</taxon>
        <taxon>Rotaria</taxon>
    </lineage>
</organism>
<feature type="non-terminal residue" evidence="2">
    <location>
        <position position="83"/>
    </location>
</feature>
<dbReference type="Pfam" id="PF03372">
    <property type="entry name" value="Exo_endo_phos"/>
    <property type="match status" value="1"/>
</dbReference>
<accession>A0A816P0B0</accession>
<evidence type="ECO:0000313" key="3">
    <source>
        <dbReference type="EMBL" id="CAF3945999.1"/>
    </source>
</evidence>
<evidence type="ECO:0000313" key="4">
    <source>
        <dbReference type="Proteomes" id="UP000663887"/>
    </source>
</evidence>
<gene>
    <name evidence="3" type="ORF">UXM345_LOCUS13053</name>
    <name evidence="2" type="ORF">XDN619_LOCUS7026</name>
</gene>
<dbReference type="AlphaFoldDB" id="A0A816P0B0"/>
<dbReference type="InterPro" id="IPR036691">
    <property type="entry name" value="Endo/exonu/phosph_ase_sf"/>
</dbReference>
<dbReference type="EMBL" id="CAJOBF010001391">
    <property type="protein sequence ID" value="CAF3945999.1"/>
    <property type="molecule type" value="Genomic_DNA"/>
</dbReference>
<dbReference type="Proteomes" id="UP000663842">
    <property type="component" value="Unassembled WGS sequence"/>
</dbReference>
<evidence type="ECO:0000313" key="2">
    <source>
        <dbReference type="EMBL" id="CAF2042767.1"/>
    </source>
</evidence>
<protein>
    <recommendedName>
        <fullName evidence="1">Endonuclease/exonuclease/phosphatase domain-containing protein</fullName>
    </recommendedName>
</protein>
<name>A0A816P0B0_9BILA</name>
<dbReference type="EMBL" id="CAJNRG010002041">
    <property type="protein sequence ID" value="CAF2042767.1"/>
    <property type="molecule type" value="Genomic_DNA"/>
</dbReference>
<reference evidence="2" key="1">
    <citation type="submission" date="2021-02" db="EMBL/GenBank/DDBJ databases">
        <authorList>
            <person name="Nowell W R."/>
        </authorList>
    </citation>
    <scope>NUCLEOTIDE SEQUENCE</scope>
</reference>
<proteinExistence type="predicted"/>
<evidence type="ECO:0000259" key="1">
    <source>
        <dbReference type="Pfam" id="PF03372"/>
    </source>
</evidence>
<feature type="domain" description="Endonuclease/exonuclease/phosphatase" evidence="1">
    <location>
        <begin position="1"/>
        <end position="83"/>
    </location>
</feature>
<dbReference type="Proteomes" id="UP000663887">
    <property type="component" value="Unassembled WGS sequence"/>
</dbReference>
<comment type="caution">
    <text evidence="2">The sequence shown here is derived from an EMBL/GenBank/DDBJ whole genome shotgun (WGS) entry which is preliminary data.</text>
</comment>
<sequence length="83" mass="9237">MTFNIASCHGSARGIADVAFAIEQEQPDLVALQEVDKFTRRSGRLVDQTSQLANLSHLPHSFFIHSMNFDDGQYGNAILSRFP</sequence>
<dbReference type="SUPFAM" id="SSF56219">
    <property type="entry name" value="DNase I-like"/>
    <property type="match status" value="1"/>
</dbReference>
<dbReference type="InterPro" id="IPR005135">
    <property type="entry name" value="Endo/exonuclease/phosphatase"/>
</dbReference>
<dbReference type="Gene3D" id="3.60.10.10">
    <property type="entry name" value="Endonuclease/exonuclease/phosphatase"/>
    <property type="match status" value="1"/>
</dbReference>